<sequence>MPGPVVRIVIGCAYCLLSVGLFVLNGLVLSAILRHKEFRTTTYRIIKVMIVGCMMQLCSHIAGGVMTITSTVPFHVEKIFGAWLTSGWFLAQGASMALAVDRALIFVTRSGATISTVSFWVLTIFSVAIALLYLVIFLTPGFGFAYNSCLDWNYNPDSESMAMLTLEMVLDFFISSANLIIYVVIFICLIRMRCGGGTTFASCTVEIKILLIAVVSFIYECAYLFCFFWGSTHIASHTLASILIMILWILDCGIFAVSTLVINSSLRRKVYAPIVRSENKVTTVSRQPVARVNGRK</sequence>
<accession>A0A1I8AUT5</accession>
<feature type="transmembrane region" description="Helical" evidence="1">
    <location>
        <begin position="209"/>
        <end position="230"/>
    </location>
</feature>
<dbReference type="AlphaFoldDB" id="A0A1I8AUT5"/>
<dbReference type="SUPFAM" id="SSF81321">
    <property type="entry name" value="Family A G protein-coupled receptor-like"/>
    <property type="match status" value="1"/>
</dbReference>
<dbReference type="WBParaSite" id="L893_g9436.t1">
    <property type="protein sequence ID" value="L893_g9436.t1"/>
    <property type="gene ID" value="L893_g9436"/>
</dbReference>
<name>A0A1I8AUT5_9BILA</name>
<proteinExistence type="predicted"/>
<keyword evidence="1" id="KW-0812">Transmembrane</keyword>
<keyword evidence="2" id="KW-1185">Reference proteome</keyword>
<keyword evidence="1" id="KW-1133">Transmembrane helix</keyword>
<evidence type="ECO:0000313" key="2">
    <source>
        <dbReference type="Proteomes" id="UP000095287"/>
    </source>
</evidence>
<reference evidence="3" key="1">
    <citation type="submission" date="2016-11" db="UniProtKB">
        <authorList>
            <consortium name="WormBaseParasite"/>
        </authorList>
    </citation>
    <scope>IDENTIFICATION</scope>
</reference>
<feature type="transmembrane region" description="Helical" evidence="1">
    <location>
        <begin position="6"/>
        <end position="33"/>
    </location>
</feature>
<protein>
    <submittedName>
        <fullName evidence="3">G_PROTEIN_RECEP_F1_2 domain-containing protein</fullName>
    </submittedName>
</protein>
<evidence type="ECO:0000313" key="3">
    <source>
        <dbReference type="WBParaSite" id="L893_g9436.t1"/>
    </source>
</evidence>
<dbReference type="Proteomes" id="UP000095287">
    <property type="component" value="Unplaced"/>
</dbReference>
<organism evidence="2 3">
    <name type="scientific">Steinernema glaseri</name>
    <dbReference type="NCBI Taxonomy" id="37863"/>
    <lineage>
        <taxon>Eukaryota</taxon>
        <taxon>Metazoa</taxon>
        <taxon>Ecdysozoa</taxon>
        <taxon>Nematoda</taxon>
        <taxon>Chromadorea</taxon>
        <taxon>Rhabditida</taxon>
        <taxon>Tylenchina</taxon>
        <taxon>Panagrolaimomorpha</taxon>
        <taxon>Strongyloidoidea</taxon>
        <taxon>Steinernematidae</taxon>
        <taxon>Steinernema</taxon>
    </lineage>
</organism>
<dbReference type="Gene3D" id="1.20.1070.10">
    <property type="entry name" value="Rhodopsin 7-helix transmembrane proteins"/>
    <property type="match status" value="1"/>
</dbReference>
<feature type="transmembrane region" description="Helical" evidence="1">
    <location>
        <begin position="166"/>
        <end position="189"/>
    </location>
</feature>
<evidence type="ECO:0000256" key="1">
    <source>
        <dbReference type="SAM" id="Phobius"/>
    </source>
</evidence>
<feature type="transmembrane region" description="Helical" evidence="1">
    <location>
        <begin position="119"/>
        <end position="146"/>
    </location>
</feature>
<keyword evidence="1" id="KW-0472">Membrane</keyword>
<feature type="transmembrane region" description="Helical" evidence="1">
    <location>
        <begin position="88"/>
        <end position="107"/>
    </location>
</feature>
<feature type="transmembrane region" description="Helical" evidence="1">
    <location>
        <begin position="45"/>
        <end position="68"/>
    </location>
</feature>
<feature type="transmembrane region" description="Helical" evidence="1">
    <location>
        <begin position="242"/>
        <end position="262"/>
    </location>
</feature>